<evidence type="ECO:0000313" key="2">
    <source>
        <dbReference type="EMBL" id="CAF3821473.1"/>
    </source>
</evidence>
<organism evidence="1 3">
    <name type="scientific">Rotaria sordida</name>
    <dbReference type="NCBI Taxonomy" id="392033"/>
    <lineage>
        <taxon>Eukaryota</taxon>
        <taxon>Metazoa</taxon>
        <taxon>Spiralia</taxon>
        <taxon>Gnathifera</taxon>
        <taxon>Rotifera</taxon>
        <taxon>Eurotatoria</taxon>
        <taxon>Bdelloidea</taxon>
        <taxon>Philodinida</taxon>
        <taxon>Philodinidae</taxon>
        <taxon>Rotaria</taxon>
    </lineage>
</organism>
<evidence type="ECO:0000313" key="1">
    <source>
        <dbReference type="EMBL" id="CAF1332893.1"/>
    </source>
</evidence>
<dbReference type="AlphaFoldDB" id="A0A815G2A4"/>
<gene>
    <name evidence="2" type="ORF">OTI717_LOCUS19435</name>
    <name evidence="1" type="ORF">RFH988_LOCUS31361</name>
</gene>
<reference evidence="1" key="1">
    <citation type="submission" date="2021-02" db="EMBL/GenBank/DDBJ databases">
        <authorList>
            <person name="Nowell W R."/>
        </authorList>
    </citation>
    <scope>NUCLEOTIDE SEQUENCE</scope>
</reference>
<sequence>MYKNIEQETLLNRIDKDLISTVHGTTEFAKQLIRQHILYRDAIIQHKNERYPMILFTFNEDLLNRKQSKIYYKNFVDLCYLNNPISKELYDTSENGIATHVQSFF</sequence>
<comment type="caution">
    <text evidence="1">The sequence shown here is derived from an EMBL/GenBank/DDBJ whole genome shotgun (WGS) entry which is preliminary data.</text>
</comment>
<protein>
    <submittedName>
        <fullName evidence="1">Uncharacterized protein</fullName>
    </submittedName>
</protein>
<proteinExistence type="predicted"/>
<dbReference type="Proteomes" id="UP000663882">
    <property type="component" value="Unassembled WGS sequence"/>
</dbReference>
<accession>A0A815G2A4</accession>
<name>A0A815G2A4_9BILA</name>
<dbReference type="Proteomes" id="UP000663823">
    <property type="component" value="Unassembled WGS sequence"/>
</dbReference>
<dbReference type="OrthoDB" id="8184047at2759"/>
<evidence type="ECO:0000313" key="3">
    <source>
        <dbReference type="Proteomes" id="UP000663882"/>
    </source>
</evidence>
<dbReference type="EMBL" id="CAJNOO010003356">
    <property type="protein sequence ID" value="CAF1332893.1"/>
    <property type="molecule type" value="Genomic_DNA"/>
</dbReference>
<dbReference type="EMBL" id="CAJOAX010002831">
    <property type="protein sequence ID" value="CAF3821473.1"/>
    <property type="molecule type" value="Genomic_DNA"/>
</dbReference>